<organism evidence="2 3">
    <name type="scientific">Lacticaseibacillus zeae DSM 20178 = KCTC 3804</name>
    <dbReference type="NCBI Taxonomy" id="1423816"/>
    <lineage>
        <taxon>Bacteria</taxon>
        <taxon>Bacillati</taxon>
        <taxon>Bacillota</taxon>
        <taxon>Bacilli</taxon>
        <taxon>Lactobacillales</taxon>
        <taxon>Lactobacillaceae</taxon>
        <taxon>Lacticaseibacillus</taxon>
    </lineage>
</organism>
<dbReference type="EMBL" id="AZCT01000008">
    <property type="protein sequence ID" value="KRK12332.1"/>
    <property type="molecule type" value="Genomic_DNA"/>
</dbReference>
<dbReference type="AlphaFoldDB" id="A0A0R1ESH7"/>
<protein>
    <submittedName>
        <fullName evidence="2">Uncharacterized protein</fullName>
    </submittedName>
</protein>
<reference evidence="2 3" key="1">
    <citation type="journal article" date="2015" name="Genome Announc.">
        <title>Expanding the biotechnology potential of lactobacilli through comparative genomics of 213 strains and associated genera.</title>
        <authorList>
            <person name="Sun Z."/>
            <person name="Harris H.M."/>
            <person name="McCann A."/>
            <person name="Guo C."/>
            <person name="Argimon S."/>
            <person name="Zhang W."/>
            <person name="Yang X."/>
            <person name="Jeffery I.B."/>
            <person name="Cooney J.C."/>
            <person name="Kagawa T.F."/>
            <person name="Liu W."/>
            <person name="Song Y."/>
            <person name="Salvetti E."/>
            <person name="Wrobel A."/>
            <person name="Rasinkangas P."/>
            <person name="Parkhill J."/>
            <person name="Rea M.C."/>
            <person name="O'Sullivan O."/>
            <person name="Ritari J."/>
            <person name="Douillard F.P."/>
            <person name="Paul Ross R."/>
            <person name="Yang R."/>
            <person name="Briner A.E."/>
            <person name="Felis G.E."/>
            <person name="de Vos W.M."/>
            <person name="Barrangou R."/>
            <person name="Klaenhammer T.R."/>
            <person name="Caufield P.W."/>
            <person name="Cui Y."/>
            <person name="Zhang H."/>
            <person name="O'Toole P.W."/>
        </authorList>
    </citation>
    <scope>NUCLEOTIDE SEQUENCE [LARGE SCALE GENOMIC DNA]</scope>
    <source>
        <strain evidence="2 3">DSM 20178</strain>
    </source>
</reference>
<feature type="transmembrane region" description="Helical" evidence="1">
    <location>
        <begin position="72"/>
        <end position="89"/>
    </location>
</feature>
<accession>A0A0R1ESH7</accession>
<proteinExistence type="predicted"/>
<keyword evidence="1" id="KW-1133">Transmembrane helix</keyword>
<evidence type="ECO:0000313" key="3">
    <source>
        <dbReference type="Proteomes" id="UP000051984"/>
    </source>
</evidence>
<evidence type="ECO:0000313" key="2">
    <source>
        <dbReference type="EMBL" id="KRK12332.1"/>
    </source>
</evidence>
<dbReference type="RefSeq" id="WP_010487667.1">
    <property type="nucleotide sequence ID" value="NZ_AZCT01000008.1"/>
</dbReference>
<keyword evidence="1" id="KW-0472">Membrane</keyword>
<dbReference type="Proteomes" id="UP000051984">
    <property type="component" value="Unassembled WGS sequence"/>
</dbReference>
<dbReference type="PATRIC" id="fig|1423816.3.peg.3001"/>
<name>A0A0R1ESH7_LACZE</name>
<evidence type="ECO:0000256" key="1">
    <source>
        <dbReference type="SAM" id="Phobius"/>
    </source>
</evidence>
<feature type="transmembrane region" description="Helical" evidence="1">
    <location>
        <begin position="101"/>
        <end position="122"/>
    </location>
</feature>
<sequence length="126" mass="14477">MKITYSNTMSKKMTATVWQNDTPHVIHVGETLDLKVQRGDKITYKVGRLNKVHAIDYQSPEAKFEIQINRSLQNAYFVVMFLMVVFLWFNRNSNLNNTLLVTAVVLGLAGYEALVYFVGYTAKPFH</sequence>
<gene>
    <name evidence="2" type="ORF">FD51_GL002885</name>
</gene>
<keyword evidence="1" id="KW-0812">Transmembrane</keyword>
<comment type="caution">
    <text evidence="2">The sequence shown here is derived from an EMBL/GenBank/DDBJ whole genome shotgun (WGS) entry which is preliminary data.</text>
</comment>